<dbReference type="STRING" id="479431.Namu_1048"/>
<dbReference type="Proteomes" id="UP000002218">
    <property type="component" value="Chromosome"/>
</dbReference>
<evidence type="ECO:0000313" key="2">
    <source>
        <dbReference type="EMBL" id="ACV77456.1"/>
    </source>
</evidence>
<feature type="compositionally biased region" description="Basic residues" evidence="1">
    <location>
        <begin position="80"/>
        <end position="89"/>
    </location>
</feature>
<accession>C8XBJ4</accession>
<dbReference type="eggNOG" id="COG4385">
    <property type="taxonomic scope" value="Bacteria"/>
</dbReference>
<evidence type="ECO:0000256" key="1">
    <source>
        <dbReference type="SAM" id="MobiDB-lite"/>
    </source>
</evidence>
<protein>
    <submittedName>
        <fullName evidence="2">Phage tail protein</fullName>
    </submittedName>
</protein>
<sequence length="263" mass="27881">MTDETPGPVAEGDHDPPEPPKGTPTATPTAMTTTPADPGPASVPADAPTVTTAATGGALALHVHPVVGVPAAPSGAPVRRGLRVGRPPRHPRWLVDQLPVGMAEQDFFVRFVGIFQELASTLLDDADLVEHVADATVTPVPMLQALAGWIGVDSVDASLPEDLQRLIVRSSARSLARRGTVDGLREFVQMLSGGPATIDDGGGVWREGDAPRDVAWVRIEVRSTGHLTDQEFIALLRDEVPAHVRVELWVAGRRALSTVEDDR</sequence>
<gene>
    <name evidence="2" type="ordered locus">Namu_1048</name>
</gene>
<reference evidence="3" key="1">
    <citation type="submission" date="2009-09" db="EMBL/GenBank/DDBJ databases">
        <title>The complete genome of Nakamurella multipartita DSM 44233.</title>
        <authorList>
            <consortium name="US DOE Joint Genome Institute (JGI-PGF)"/>
            <person name="Lucas S."/>
            <person name="Copeland A."/>
            <person name="Lapidus A."/>
            <person name="Glavina del Rio T."/>
            <person name="Dalin E."/>
            <person name="Tice H."/>
            <person name="Bruce D."/>
            <person name="Goodwin L."/>
            <person name="Pitluck S."/>
            <person name="Kyrpides N."/>
            <person name="Mavromatis K."/>
            <person name="Ivanova N."/>
            <person name="Ovchinnikova G."/>
            <person name="Sims D."/>
            <person name="Meincke L."/>
            <person name="Brettin T."/>
            <person name="Detter J.C."/>
            <person name="Han C."/>
            <person name="Larimer F."/>
            <person name="Land M."/>
            <person name="Hauser L."/>
            <person name="Markowitz V."/>
            <person name="Cheng J.-F."/>
            <person name="Hugenholtz P."/>
            <person name="Woyke T."/>
            <person name="Wu D."/>
            <person name="Klenk H.-P."/>
            <person name="Eisen J.A."/>
        </authorList>
    </citation>
    <scope>NUCLEOTIDE SEQUENCE [LARGE SCALE GENOMIC DNA]</scope>
    <source>
        <strain evidence="3">ATCC 700099 / DSM 44233 / CIP 104796 / JCM 9543 / NBRC 105858 / Y-104</strain>
    </source>
</reference>
<dbReference type="KEGG" id="nml:Namu_1048"/>
<dbReference type="NCBIfam" id="TIGR02242">
    <property type="entry name" value="tail_TIGR02242"/>
    <property type="match status" value="1"/>
</dbReference>
<reference evidence="2 3" key="2">
    <citation type="journal article" date="2010" name="Stand. Genomic Sci.">
        <title>Complete genome sequence of Nakamurella multipartita type strain (Y-104).</title>
        <authorList>
            <person name="Tice H."/>
            <person name="Mayilraj S."/>
            <person name="Sims D."/>
            <person name="Lapidus A."/>
            <person name="Nolan M."/>
            <person name="Lucas S."/>
            <person name="Glavina Del Rio T."/>
            <person name="Copeland A."/>
            <person name="Cheng J.F."/>
            <person name="Meincke L."/>
            <person name="Bruce D."/>
            <person name="Goodwin L."/>
            <person name="Pitluck S."/>
            <person name="Ivanova N."/>
            <person name="Mavromatis K."/>
            <person name="Ovchinnikova G."/>
            <person name="Pati A."/>
            <person name="Chen A."/>
            <person name="Palaniappan K."/>
            <person name="Land M."/>
            <person name="Hauser L."/>
            <person name="Chang Y.J."/>
            <person name="Jeffries C.D."/>
            <person name="Detter J.C."/>
            <person name="Brettin T."/>
            <person name="Rohde M."/>
            <person name="Goker M."/>
            <person name="Bristow J."/>
            <person name="Eisen J.A."/>
            <person name="Markowitz V."/>
            <person name="Hugenholtz P."/>
            <person name="Kyrpides N.C."/>
            <person name="Klenk H.P."/>
            <person name="Chen F."/>
        </authorList>
    </citation>
    <scope>NUCLEOTIDE SEQUENCE [LARGE SCALE GENOMIC DNA]</scope>
    <source>
        <strain evidence="3">ATCC 700099 / DSM 44233 / CIP 104796 / JCM 9543 / NBRC 105858 / Y-104</strain>
    </source>
</reference>
<dbReference type="HOGENOM" id="CLU_1056999_0_0_11"/>
<feature type="compositionally biased region" description="Low complexity" evidence="1">
    <location>
        <begin position="70"/>
        <end position="79"/>
    </location>
</feature>
<proteinExistence type="predicted"/>
<dbReference type="InterPro" id="IPR011748">
    <property type="entry name" value="Unchr_phage_tail-like"/>
</dbReference>
<name>C8XBJ4_NAKMY</name>
<feature type="region of interest" description="Disordered" evidence="1">
    <location>
        <begin position="70"/>
        <end position="89"/>
    </location>
</feature>
<feature type="compositionally biased region" description="Low complexity" evidence="1">
    <location>
        <begin position="23"/>
        <end position="49"/>
    </location>
</feature>
<dbReference type="InterPro" id="IPR006521">
    <property type="entry name" value="Tail_protein_I"/>
</dbReference>
<dbReference type="Pfam" id="PF09684">
    <property type="entry name" value="Tail_P2_I"/>
    <property type="match status" value="1"/>
</dbReference>
<evidence type="ECO:0000313" key="3">
    <source>
        <dbReference type="Proteomes" id="UP000002218"/>
    </source>
</evidence>
<dbReference type="InParanoid" id="C8XBJ4"/>
<dbReference type="AlphaFoldDB" id="C8XBJ4"/>
<keyword evidence="3" id="KW-1185">Reference proteome</keyword>
<feature type="region of interest" description="Disordered" evidence="1">
    <location>
        <begin position="1"/>
        <end position="49"/>
    </location>
</feature>
<organism evidence="2 3">
    <name type="scientific">Nakamurella multipartita (strain ATCC 700099 / DSM 44233 / CIP 104796 / JCM 9543 / NBRC 105858 / Y-104)</name>
    <name type="common">Microsphaera multipartita</name>
    <dbReference type="NCBI Taxonomy" id="479431"/>
    <lineage>
        <taxon>Bacteria</taxon>
        <taxon>Bacillati</taxon>
        <taxon>Actinomycetota</taxon>
        <taxon>Actinomycetes</taxon>
        <taxon>Nakamurellales</taxon>
        <taxon>Nakamurellaceae</taxon>
        <taxon>Nakamurella</taxon>
    </lineage>
</organism>
<dbReference type="EMBL" id="CP001737">
    <property type="protein sequence ID" value="ACV77456.1"/>
    <property type="molecule type" value="Genomic_DNA"/>
</dbReference>